<proteinExistence type="predicted"/>
<dbReference type="EMBL" id="BK015888">
    <property type="protein sequence ID" value="DAD71864.1"/>
    <property type="molecule type" value="Genomic_DNA"/>
</dbReference>
<reference evidence="1" key="1">
    <citation type="journal article" date="2021" name="Proc. Natl. Acad. Sci. U.S.A.">
        <title>A Catalog of Tens of Thousands of Viruses from Human Metagenomes Reveals Hidden Associations with Chronic Diseases.</title>
        <authorList>
            <person name="Tisza M.J."/>
            <person name="Buck C.B."/>
        </authorList>
    </citation>
    <scope>NUCLEOTIDE SEQUENCE</scope>
    <source>
        <strain evidence="1">CtoiW10</strain>
    </source>
</reference>
<organism evidence="1">
    <name type="scientific">Siphoviridae sp. ctoiW10</name>
    <dbReference type="NCBI Taxonomy" id="2827592"/>
    <lineage>
        <taxon>Viruses</taxon>
        <taxon>Duplodnaviria</taxon>
        <taxon>Heunggongvirae</taxon>
        <taxon>Uroviricota</taxon>
        <taxon>Caudoviricetes</taxon>
    </lineage>
</organism>
<evidence type="ECO:0000313" key="1">
    <source>
        <dbReference type="EMBL" id="DAD71864.1"/>
    </source>
</evidence>
<name>A0A8S5LPP4_9CAUD</name>
<protein>
    <submittedName>
        <fullName evidence="1">Uncharacterized protein</fullName>
    </submittedName>
</protein>
<accession>A0A8S5LPP4</accession>
<sequence length="64" mass="7246">MAEKCPYAYKRPGTVSLLCEKQPGQKFPICGHQHLCGVTGQWENTPQAALCPLRESNREKFQKI</sequence>